<name>A0A9P6G7H8_9PLEO</name>
<accession>A0A9P6G7H8</accession>
<proteinExistence type="predicted"/>
<keyword evidence="3" id="KW-1185">Reference proteome</keyword>
<dbReference type="PANTHER" id="PTHR38790">
    <property type="entry name" value="2EXR DOMAIN-CONTAINING PROTEIN-RELATED"/>
    <property type="match status" value="1"/>
</dbReference>
<dbReference type="PANTHER" id="PTHR38790:SF4">
    <property type="entry name" value="2EXR DOMAIN-CONTAINING PROTEIN"/>
    <property type="match status" value="1"/>
</dbReference>
<sequence length="229" mass="26266">MKVALCTRMPTSLVALPTHRIPWHLQPPSVAVASRCLNPATAKSRVAALDRTLPRGQVKEPSLLYLPAELRNRIWMHTLSGMVFEVHCWVSYGVNSFSTRILNRQKNFLGLLRTCRRIYAEARLIPFKFNAFRIKTDQGLHAFLNGLEATKREAITDIHLVTWRAMHMVERLSDVPQPVLDKLALARLPGLKKLYVDVRIKSTCRDCRRGRCERCDPELGLLEGIWWTT</sequence>
<feature type="domain" description="DUF7730" evidence="1">
    <location>
        <begin position="103"/>
        <end position="198"/>
    </location>
</feature>
<evidence type="ECO:0000313" key="3">
    <source>
        <dbReference type="Proteomes" id="UP000756921"/>
    </source>
</evidence>
<protein>
    <recommendedName>
        <fullName evidence="1">DUF7730 domain-containing protein</fullName>
    </recommendedName>
</protein>
<evidence type="ECO:0000313" key="2">
    <source>
        <dbReference type="EMBL" id="KAF9730289.1"/>
    </source>
</evidence>
<evidence type="ECO:0000259" key="1">
    <source>
        <dbReference type="Pfam" id="PF24864"/>
    </source>
</evidence>
<dbReference type="EMBL" id="WJXW01000015">
    <property type="protein sequence ID" value="KAF9730289.1"/>
    <property type="molecule type" value="Genomic_DNA"/>
</dbReference>
<reference evidence="2" key="1">
    <citation type="journal article" date="2020" name="Mol. Plant Microbe Interact.">
        <title>Genome Sequence of the Biocontrol Agent Coniothyrium minitans strain Conio (IMI 134523).</title>
        <authorList>
            <person name="Patel D."/>
            <person name="Shittu T.A."/>
            <person name="Baroncelli R."/>
            <person name="Muthumeenakshi S."/>
            <person name="Osborne T.H."/>
            <person name="Janganan T.K."/>
            <person name="Sreenivasaprasad S."/>
        </authorList>
    </citation>
    <scope>NUCLEOTIDE SEQUENCE</scope>
    <source>
        <strain evidence="2">Conio</strain>
    </source>
</reference>
<dbReference type="Pfam" id="PF24864">
    <property type="entry name" value="DUF7730"/>
    <property type="match status" value="1"/>
</dbReference>
<dbReference type="Proteomes" id="UP000756921">
    <property type="component" value="Unassembled WGS sequence"/>
</dbReference>
<dbReference type="AlphaFoldDB" id="A0A9P6G7H8"/>
<comment type="caution">
    <text evidence="2">The sequence shown here is derived from an EMBL/GenBank/DDBJ whole genome shotgun (WGS) entry which is preliminary data.</text>
</comment>
<dbReference type="InterPro" id="IPR056632">
    <property type="entry name" value="DUF7730"/>
</dbReference>
<gene>
    <name evidence="2" type="ORF">PMIN01_12222</name>
</gene>
<organism evidence="2 3">
    <name type="scientific">Paraphaeosphaeria minitans</name>
    <dbReference type="NCBI Taxonomy" id="565426"/>
    <lineage>
        <taxon>Eukaryota</taxon>
        <taxon>Fungi</taxon>
        <taxon>Dikarya</taxon>
        <taxon>Ascomycota</taxon>
        <taxon>Pezizomycotina</taxon>
        <taxon>Dothideomycetes</taxon>
        <taxon>Pleosporomycetidae</taxon>
        <taxon>Pleosporales</taxon>
        <taxon>Massarineae</taxon>
        <taxon>Didymosphaeriaceae</taxon>
        <taxon>Paraphaeosphaeria</taxon>
    </lineage>
</organism>
<dbReference type="OrthoDB" id="5413827at2759"/>